<evidence type="ECO:0000256" key="1">
    <source>
        <dbReference type="SAM" id="MobiDB-lite"/>
    </source>
</evidence>
<name>A0A078A3Y6_STYLE</name>
<organism evidence="2 3">
    <name type="scientific">Stylonychia lemnae</name>
    <name type="common">Ciliate</name>
    <dbReference type="NCBI Taxonomy" id="5949"/>
    <lineage>
        <taxon>Eukaryota</taxon>
        <taxon>Sar</taxon>
        <taxon>Alveolata</taxon>
        <taxon>Ciliophora</taxon>
        <taxon>Intramacronucleata</taxon>
        <taxon>Spirotrichea</taxon>
        <taxon>Stichotrichia</taxon>
        <taxon>Sporadotrichida</taxon>
        <taxon>Oxytrichidae</taxon>
        <taxon>Stylonychinae</taxon>
        <taxon>Stylonychia</taxon>
    </lineage>
</organism>
<dbReference type="EMBL" id="CCKQ01005084">
    <property type="protein sequence ID" value="CDW76238.1"/>
    <property type="molecule type" value="Genomic_DNA"/>
</dbReference>
<dbReference type="Proteomes" id="UP000039865">
    <property type="component" value="Unassembled WGS sequence"/>
</dbReference>
<accession>A0A078A3Y6</accession>
<gene>
    <name evidence="2" type="primary">Contig13797.g686</name>
    <name evidence="2" type="ORF">STYLEM_5238</name>
</gene>
<sequence>MEDELRQNQDNLIGDANSPNDDGKIHNALEDYYKPIYCQEVPPISYLDQVQSITDTQHSVNFANQIFESLLDRWEAREYSKIVLRANLRQHLLTKSTTEFVNITLMSQIVNYCQSPYFEDEDAFLNWAEDSEPQPSKFDATTSFSRQLQLKNLNLTVIKHNASKVWGQNDEIKDNQSDQMIIDLLNNSKLSNLSRPQSQLSRNSQRIFHKSRSTRLLQSIGDQAKKSNGFNTARTGQDLKFITLNEYYQRNMDSQSKTPQDIEIDGLIDWQRRKKFRDEQRIQDLSEKAIEQSKKITKQHNLEDDKLPKEYQRSQVKNISETKILKKGIPKTNVKILSDLDTSATIKMKKQIIEDVIEPMQNPIELISPNDGVIYQQDQRVKAGRPIDEKIKESNKLSRTQYFNSSQYGEFSINKGITKIKDTNSDMNSSKLQTIHEQSMEYNNTSGFLHSLHNHLSNPKVQNYKIHQTLNQNEITDLLVVNKDDQSIFLEDPSIQNNTNSTFNFRNKTQSALITGYQTERNVSKSSSRILPALQKVQQGKQSGMMSKFKRQLSVSSFNKTFYTNNNNLSQLDETYDTPTESRMLSPAKNNEFQDKVDLINQSIMQDKNWGYQTQRASQQLPPLAGKLNNGSKGSERVKIPQIDISQIQHLNENQMNSKPFSPRLHRLLNKSTYIERISSQQAKTSRYEDEVKQYDSVLMKKKILKTSGILMAKTGMPMISEINQKKQQ</sequence>
<keyword evidence="3" id="KW-1185">Reference proteome</keyword>
<evidence type="ECO:0000313" key="3">
    <source>
        <dbReference type="Proteomes" id="UP000039865"/>
    </source>
</evidence>
<dbReference type="InParanoid" id="A0A078A3Y6"/>
<proteinExistence type="predicted"/>
<reference evidence="2 3" key="1">
    <citation type="submission" date="2014-06" db="EMBL/GenBank/DDBJ databases">
        <authorList>
            <person name="Swart Estienne"/>
        </authorList>
    </citation>
    <scope>NUCLEOTIDE SEQUENCE [LARGE SCALE GENOMIC DNA]</scope>
    <source>
        <strain evidence="2 3">130c</strain>
    </source>
</reference>
<evidence type="ECO:0000313" key="2">
    <source>
        <dbReference type="EMBL" id="CDW76238.1"/>
    </source>
</evidence>
<feature type="region of interest" description="Disordered" evidence="1">
    <location>
        <begin position="1"/>
        <end position="24"/>
    </location>
</feature>
<protein>
    <submittedName>
        <fullName evidence="2">Uncharacterized protein</fullName>
    </submittedName>
</protein>
<dbReference type="AlphaFoldDB" id="A0A078A3Y6"/>